<accession>A0A1A8VNB4</accession>
<protein>
    <submittedName>
        <fullName evidence="2">Uncharacterized protein</fullName>
    </submittedName>
</protein>
<organism evidence="2 3">
    <name type="scientific">Plasmodium ovale curtisi</name>
    <dbReference type="NCBI Taxonomy" id="864141"/>
    <lineage>
        <taxon>Eukaryota</taxon>
        <taxon>Sar</taxon>
        <taxon>Alveolata</taxon>
        <taxon>Apicomplexa</taxon>
        <taxon>Aconoidasida</taxon>
        <taxon>Haemosporida</taxon>
        <taxon>Plasmodiidae</taxon>
        <taxon>Plasmodium</taxon>
        <taxon>Plasmodium (Plasmodium)</taxon>
    </lineage>
</organism>
<proteinExistence type="predicted"/>
<feature type="compositionally biased region" description="Basic residues" evidence="1">
    <location>
        <begin position="91"/>
        <end position="106"/>
    </location>
</feature>
<feature type="compositionally biased region" description="Basic and acidic residues" evidence="1">
    <location>
        <begin position="107"/>
        <end position="124"/>
    </location>
</feature>
<sequence>MNVLRSGDFQFNVDQTLQRSWVRFFHLVVVMEFLDNPIVSAPTAAYRSFKRMSYFGGTGENSLSFPPNMPIQSNYKSGKSGQSNNVGGKTSKVKLRQSRKEKKKKAEKAEKENRELKKSERTER</sequence>
<evidence type="ECO:0000313" key="3">
    <source>
        <dbReference type="Proteomes" id="UP000078560"/>
    </source>
</evidence>
<name>A0A1A8VNB4_PLAOA</name>
<feature type="compositionally biased region" description="Polar residues" evidence="1">
    <location>
        <begin position="60"/>
        <end position="88"/>
    </location>
</feature>
<reference evidence="3" key="1">
    <citation type="submission" date="2016-05" db="EMBL/GenBank/DDBJ databases">
        <authorList>
            <person name="Naeem Raeece"/>
        </authorList>
    </citation>
    <scope>NUCLEOTIDE SEQUENCE [LARGE SCALE GENOMIC DNA]</scope>
</reference>
<evidence type="ECO:0000313" key="2">
    <source>
        <dbReference type="EMBL" id="SBS81141.1"/>
    </source>
</evidence>
<feature type="region of interest" description="Disordered" evidence="1">
    <location>
        <begin position="60"/>
        <end position="124"/>
    </location>
</feature>
<gene>
    <name evidence="2" type="ORF">POVCU2_0008610</name>
</gene>
<dbReference type="EMBL" id="FLQU01000120">
    <property type="protein sequence ID" value="SBS81141.1"/>
    <property type="molecule type" value="Genomic_DNA"/>
</dbReference>
<dbReference type="Proteomes" id="UP000078560">
    <property type="component" value="Unassembled WGS sequence"/>
</dbReference>
<evidence type="ECO:0000256" key="1">
    <source>
        <dbReference type="SAM" id="MobiDB-lite"/>
    </source>
</evidence>
<dbReference type="AlphaFoldDB" id="A0A1A8VNB4"/>